<dbReference type="InterPro" id="IPR055392">
    <property type="entry name" value="BROMI_C"/>
</dbReference>
<feature type="compositionally biased region" description="Low complexity" evidence="1">
    <location>
        <begin position="162"/>
        <end position="176"/>
    </location>
</feature>
<organism evidence="4 5">
    <name type="scientific">Powellomyces hirtus</name>
    <dbReference type="NCBI Taxonomy" id="109895"/>
    <lineage>
        <taxon>Eukaryota</taxon>
        <taxon>Fungi</taxon>
        <taxon>Fungi incertae sedis</taxon>
        <taxon>Chytridiomycota</taxon>
        <taxon>Chytridiomycota incertae sedis</taxon>
        <taxon>Chytridiomycetes</taxon>
        <taxon>Spizellomycetales</taxon>
        <taxon>Powellomycetaceae</taxon>
        <taxon>Powellomyces</taxon>
    </lineage>
</organism>
<evidence type="ECO:0000313" key="4">
    <source>
        <dbReference type="EMBL" id="TPX58493.1"/>
    </source>
</evidence>
<sequence length="1407" mass="156812">MAPQAQSNPAKPDQRGGNFANGSAADFVKSWITATANLPRRRRLDALMGLERLDENFHRYAFVKHIERRIDAFVSTMLDARLGKLQGAPHVEIPVLVEEIMNSAEYTSFVKGLLEDANESVTKVLNHEMSSTTVATGSTGHDNMRQRQQDKQQLRKMSSDFSTPSNSTNESATSNSFHTNSASRLSCIFIPMLSIDEIRTVSTNLQPRNNLDVRLAAMQRLGSYPSMDLLCGDFWPESRLALNTALCDADTRIVIGSLRIYARAFRAAPPPMMGELYLSLVGHLTHIFDSAHFGKVVDGLCIEDLRVQLLLRKFRLLNQFQKEMTSCWIRFPEQLVKDIMLATFKFLNMSSSVPGWNHRMKSSILTGTAPGNSSHITPLHYLSIVDIGATWFEKWMISQFGRSHITSALIEAGMLGDLAARFVAHAAHLLRVSSSISKTCDEVLVLDVEVSEDPDELVARRKIGMEDLEYVHFLHVLVMIGKLSVFDVGRRCFPIDLTEALGSGIVPALKNILGKSFGCSGELSKIPATDPSSSLSLPAMTNILIRLMCHCPRTTFSMYAEEDRSRGQNLEALKLSRFIVRLLREITVTDKIFDQRLLENAVLCELLEPLRLATAEKKGTTEIDPESLLDVAETLSNIAATYVGRKYLLEQEAKAKAQDPKEASTTSAEQSQTEPHILETVAAFVKRAVTAGPISRQQVKVLGAYVFFLQQLYRTCEGLRHLQRHDLHMTLATTLKDENWLRDADRSADSLSKKWHPMAVDNLLNFAGTPKGVLLLQLSGSMNPCVAYMAHRYEKKMQVSKCDKFGYGFLVSQISTTKTGMQALYSSGLFQLFFSDMWALLEHDDTVSIAVPHIEPLDDHLAKKLVGNLLKVLASFPGLVAIIEAEQSTSGRNTLDFLMRSILLNANANTGHEPSPGRYDESQLIALKILMLATSSLDSYVLLQERYKFRDSLLSTQASYAEIIDETSLLRKFIYVATHTMGGPGERRLPPTNLQEALKEPHHAQLRTDYYCPDIGPIKPEPVIVEVQKQLNALLAKVTHGANWILHMQEALAKGIGNSSPTSGKGVQSQQLFHLLPRIVKTITHMPEADRAVLGWTPVGDPKQKPDDVKATSSPETKPSGYDNIATLLAVRYAKRHIPGLSEEQLQTNLVQVLCECRKLIKPHQISEHVLGGSTPAGATPSTTTTTSTTIAFSGYDWFLATVFILMGGQPGPTLDFLSHIIGYMPSMYLWPQRSHRSALLLPHRQDIPLLYSTCCHMVEYIAEAELPSLFSAFTLSGCTLSQSTELAVQYDGLIALQHIPLQISQRWMREMFWNTLPLPEIANYLLLSMSFGIDYQIYFCIALLRHITPDVLLATRDHELITYLHEAEAVGATFSAGAHLAFMKELELRYRDTILQEMKEAVVINS</sequence>
<evidence type="ECO:0000259" key="3">
    <source>
        <dbReference type="Pfam" id="PF23440"/>
    </source>
</evidence>
<dbReference type="InterPro" id="IPR039156">
    <property type="entry name" value="PHAF1/BROMI"/>
</dbReference>
<feature type="domain" description="BROMI C-terminal Rab TBC-like" evidence="3">
    <location>
        <begin position="1299"/>
        <end position="1401"/>
    </location>
</feature>
<dbReference type="PANTHER" id="PTHR13465">
    <property type="entry name" value="UPF0183 PROTEIN"/>
    <property type="match status" value="1"/>
</dbReference>
<reference evidence="4 5" key="1">
    <citation type="journal article" date="2019" name="Sci. Rep.">
        <title>Comparative genomics of chytrid fungi reveal insights into the obligate biotrophic and pathogenic lifestyle of Synchytrium endobioticum.</title>
        <authorList>
            <person name="van de Vossenberg B.T.L.H."/>
            <person name="Warris S."/>
            <person name="Nguyen H.D.T."/>
            <person name="van Gent-Pelzer M.P.E."/>
            <person name="Joly D.L."/>
            <person name="van de Geest H.C."/>
            <person name="Bonants P.J.M."/>
            <person name="Smith D.S."/>
            <person name="Levesque C.A."/>
            <person name="van der Lee T.A.J."/>
        </authorList>
    </citation>
    <scope>NUCLEOTIDE SEQUENCE [LARGE SCALE GENOMIC DNA]</scope>
    <source>
        <strain evidence="4 5">CBS 809.83</strain>
    </source>
</reference>
<evidence type="ECO:0000259" key="2">
    <source>
        <dbReference type="Pfam" id="PF14961"/>
    </source>
</evidence>
<dbReference type="EMBL" id="QEAQ01000035">
    <property type="protein sequence ID" value="TPX58493.1"/>
    <property type="molecule type" value="Genomic_DNA"/>
</dbReference>
<gene>
    <name evidence="4" type="ORF">PhCBS80983_g03077</name>
</gene>
<dbReference type="InterPro" id="IPR032735">
    <property type="entry name" value="BROMI_M"/>
</dbReference>
<dbReference type="Pfam" id="PF14961">
    <property type="entry name" value="BROMI"/>
    <property type="match status" value="2"/>
</dbReference>
<dbReference type="GO" id="GO:1905515">
    <property type="term" value="P:non-motile cilium assembly"/>
    <property type="evidence" value="ECO:0007669"/>
    <property type="project" value="TreeGrafter"/>
</dbReference>
<keyword evidence="5" id="KW-1185">Reference proteome</keyword>
<proteinExistence type="predicted"/>
<evidence type="ECO:0000256" key="1">
    <source>
        <dbReference type="SAM" id="MobiDB-lite"/>
    </source>
</evidence>
<comment type="caution">
    <text evidence="4">The sequence shown here is derived from an EMBL/GenBank/DDBJ whole genome shotgun (WGS) entry which is preliminary data.</text>
</comment>
<evidence type="ECO:0000313" key="5">
    <source>
        <dbReference type="Proteomes" id="UP000318582"/>
    </source>
</evidence>
<feature type="region of interest" description="Disordered" evidence="1">
    <location>
        <begin position="133"/>
        <end position="178"/>
    </location>
</feature>
<dbReference type="Proteomes" id="UP000318582">
    <property type="component" value="Unassembled WGS sequence"/>
</dbReference>
<feature type="region of interest" description="Disordered" evidence="1">
    <location>
        <begin position="1095"/>
        <end position="1119"/>
    </location>
</feature>
<feature type="domain" description="BROMI middle region" evidence="2">
    <location>
        <begin position="533"/>
        <end position="880"/>
    </location>
</feature>
<feature type="domain" description="BROMI middle region" evidence="2">
    <location>
        <begin position="198"/>
        <end position="499"/>
    </location>
</feature>
<protein>
    <submittedName>
        <fullName evidence="4">Uncharacterized protein</fullName>
    </submittedName>
</protein>
<feature type="domain" description="BROMI C-terminal Rab TBC-like" evidence="3">
    <location>
        <begin position="935"/>
        <end position="1285"/>
    </location>
</feature>
<accession>A0A507E350</accession>
<dbReference type="PANTHER" id="PTHR13465:SF3">
    <property type="entry name" value="PROTEIN BROAD-MINDED"/>
    <property type="match status" value="1"/>
</dbReference>
<feature type="compositionally biased region" description="Basic and acidic residues" evidence="1">
    <location>
        <begin position="142"/>
        <end position="153"/>
    </location>
</feature>
<dbReference type="Pfam" id="PF23440">
    <property type="entry name" value="BROMI_C"/>
    <property type="match status" value="2"/>
</dbReference>
<name>A0A507E350_9FUNG</name>